<dbReference type="EMBL" id="CACRXK020003591">
    <property type="protein sequence ID" value="CAB3999446.1"/>
    <property type="molecule type" value="Genomic_DNA"/>
</dbReference>
<keyword evidence="2" id="KW-1185">Reference proteome</keyword>
<gene>
    <name evidence="1" type="ORF">PACLA_8A078465</name>
</gene>
<accession>A0A6S7H637</accession>
<dbReference type="AlphaFoldDB" id="A0A6S7H637"/>
<evidence type="ECO:0000313" key="1">
    <source>
        <dbReference type="EMBL" id="CAB3999446.1"/>
    </source>
</evidence>
<evidence type="ECO:0000313" key="2">
    <source>
        <dbReference type="Proteomes" id="UP001152795"/>
    </source>
</evidence>
<dbReference type="Proteomes" id="UP001152795">
    <property type="component" value="Unassembled WGS sequence"/>
</dbReference>
<proteinExistence type="predicted"/>
<comment type="caution">
    <text evidence="1">The sequence shown here is derived from an EMBL/GenBank/DDBJ whole genome shotgun (WGS) entry which is preliminary data.</text>
</comment>
<reference evidence="1" key="1">
    <citation type="submission" date="2020-04" db="EMBL/GenBank/DDBJ databases">
        <authorList>
            <person name="Alioto T."/>
            <person name="Alioto T."/>
            <person name="Gomez Garrido J."/>
        </authorList>
    </citation>
    <scope>NUCLEOTIDE SEQUENCE</scope>
    <source>
        <strain evidence="1">A484AB</strain>
    </source>
</reference>
<protein>
    <submittedName>
        <fullName evidence="1">Uncharacterized protein</fullName>
    </submittedName>
</protein>
<name>A0A6S7H637_PARCT</name>
<sequence>MKVISALVFFIIFNFVNVHGKPVSSGNNNQTCPKKLEIERLPDNVERDMETLCKMVQCNKSRKGQLSTLFPKMKSMLSNFSTLKKLGKDKIVERLYFFHNILGDGYGLFGKKKSNQLMKVKTINIVIQIKALAEILQKNTGCNPGKPGNGFIFNLPKDKPLSGNNSSFLYHFAALLKEMLPEFEKNVVEQLKFT</sequence>
<organism evidence="1 2">
    <name type="scientific">Paramuricea clavata</name>
    <name type="common">Red gorgonian</name>
    <name type="synonym">Violescent sea-whip</name>
    <dbReference type="NCBI Taxonomy" id="317549"/>
    <lineage>
        <taxon>Eukaryota</taxon>
        <taxon>Metazoa</taxon>
        <taxon>Cnidaria</taxon>
        <taxon>Anthozoa</taxon>
        <taxon>Octocorallia</taxon>
        <taxon>Malacalcyonacea</taxon>
        <taxon>Plexauridae</taxon>
        <taxon>Paramuricea</taxon>
    </lineage>
</organism>